<dbReference type="EMBL" id="PNBA02000006">
    <property type="protein sequence ID" value="KAG6420749.1"/>
    <property type="molecule type" value="Genomic_DNA"/>
</dbReference>
<comment type="caution">
    <text evidence="1">The sequence shown here is derived from an EMBL/GenBank/DDBJ whole genome shotgun (WGS) entry which is preliminary data.</text>
</comment>
<proteinExistence type="predicted"/>
<sequence>MSGHGLVGRLGLGVEVSIRLIGVLERKLLEEEEEEAYIKAVFQLYFSSKILIMCLLQLRVKKRLLLFEGLMMMTTKIWNFSLLTMWDHHLIHDPPKYAVTDVSTGVDNIHHCAIDNLKPLATFAIEFASEATLTELLDVHGRAGVDWASGSSKPVSKTPSIKFSIIKKSAPQSSTVGVEKAQQDAKPTVATSNVLQSLFQEYGSDEDE</sequence>
<dbReference type="AlphaFoldDB" id="A0A8X8ZYR9"/>
<keyword evidence="2" id="KW-1185">Reference proteome</keyword>
<evidence type="ECO:0000313" key="1">
    <source>
        <dbReference type="EMBL" id="KAG6420749.1"/>
    </source>
</evidence>
<evidence type="ECO:0000313" key="2">
    <source>
        <dbReference type="Proteomes" id="UP000298416"/>
    </source>
</evidence>
<reference evidence="1" key="1">
    <citation type="submission" date="2018-01" db="EMBL/GenBank/DDBJ databases">
        <authorList>
            <person name="Mao J.F."/>
        </authorList>
    </citation>
    <scope>NUCLEOTIDE SEQUENCE</scope>
    <source>
        <strain evidence="1">Huo1</strain>
        <tissue evidence="1">Leaf</tissue>
    </source>
</reference>
<gene>
    <name evidence="1" type="ORF">SASPL_117287</name>
</gene>
<reference evidence="1" key="2">
    <citation type="submission" date="2020-08" db="EMBL/GenBank/DDBJ databases">
        <title>Plant Genome Project.</title>
        <authorList>
            <person name="Zhang R.-G."/>
        </authorList>
    </citation>
    <scope>NUCLEOTIDE SEQUENCE</scope>
    <source>
        <strain evidence="1">Huo1</strain>
        <tissue evidence="1">Leaf</tissue>
    </source>
</reference>
<name>A0A8X8ZYR9_SALSN</name>
<protein>
    <submittedName>
        <fullName evidence="1">Uncharacterized protein</fullName>
    </submittedName>
</protein>
<accession>A0A8X8ZYR9</accession>
<dbReference type="Proteomes" id="UP000298416">
    <property type="component" value="Unassembled WGS sequence"/>
</dbReference>
<organism evidence="1">
    <name type="scientific">Salvia splendens</name>
    <name type="common">Scarlet sage</name>
    <dbReference type="NCBI Taxonomy" id="180675"/>
    <lineage>
        <taxon>Eukaryota</taxon>
        <taxon>Viridiplantae</taxon>
        <taxon>Streptophyta</taxon>
        <taxon>Embryophyta</taxon>
        <taxon>Tracheophyta</taxon>
        <taxon>Spermatophyta</taxon>
        <taxon>Magnoliopsida</taxon>
        <taxon>eudicotyledons</taxon>
        <taxon>Gunneridae</taxon>
        <taxon>Pentapetalae</taxon>
        <taxon>asterids</taxon>
        <taxon>lamiids</taxon>
        <taxon>Lamiales</taxon>
        <taxon>Lamiaceae</taxon>
        <taxon>Nepetoideae</taxon>
        <taxon>Mentheae</taxon>
        <taxon>Salviinae</taxon>
        <taxon>Salvia</taxon>
        <taxon>Salvia subgen. Calosphace</taxon>
        <taxon>core Calosphace</taxon>
    </lineage>
</organism>